<evidence type="ECO:0000256" key="7">
    <source>
        <dbReference type="RuleBase" id="RU366019"/>
    </source>
</evidence>
<dbReference type="GO" id="GO:0046512">
    <property type="term" value="P:sphingosine biosynthetic process"/>
    <property type="evidence" value="ECO:0007669"/>
    <property type="project" value="TreeGrafter"/>
</dbReference>
<evidence type="ECO:0000256" key="8">
    <source>
        <dbReference type="SAM" id="MobiDB-lite"/>
    </source>
</evidence>
<proteinExistence type="inferred from homology"/>
<dbReference type="GO" id="GO:0016020">
    <property type="term" value="C:membrane"/>
    <property type="evidence" value="ECO:0007669"/>
    <property type="project" value="GOC"/>
</dbReference>
<dbReference type="EMBL" id="JARPUR010000002">
    <property type="protein sequence ID" value="KAK4881184.1"/>
    <property type="molecule type" value="Genomic_DNA"/>
</dbReference>
<keyword evidence="7" id="KW-0443">Lipid metabolism</keyword>
<keyword evidence="12" id="KW-1185">Reference proteome</keyword>
<feature type="non-terminal residue" evidence="11">
    <location>
        <position position="1"/>
    </location>
</feature>
<evidence type="ECO:0000259" key="9">
    <source>
        <dbReference type="Pfam" id="PF04734"/>
    </source>
</evidence>
<dbReference type="Proteomes" id="UP001353858">
    <property type="component" value="Unassembled WGS sequence"/>
</dbReference>
<reference evidence="12" key="1">
    <citation type="submission" date="2023-01" db="EMBL/GenBank/DDBJ databases">
        <title>Key to firefly adult light organ development and bioluminescence: homeobox transcription factors regulate luciferase expression and transportation to peroxisome.</title>
        <authorList>
            <person name="Fu X."/>
        </authorList>
    </citation>
    <scope>NUCLEOTIDE SEQUENCE [LARGE SCALE GENOMIC DNA]</scope>
</reference>
<evidence type="ECO:0000259" key="10">
    <source>
        <dbReference type="Pfam" id="PF17048"/>
    </source>
</evidence>
<evidence type="ECO:0000313" key="11">
    <source>
        <dbReference type="EMBL" id="KAK4881184.1"/>
    </source>
</evidence>
<feature type="binding site" evidence="6">
    <location>
        <position position="554"/>
    </location>
    <ligand>
        <name>Zn(2+)</name>
        <dbReference type="ChEBI" id="CHEBI:29105"/>
    </ligand>
</feature>
<comment type="similarity">
    <text evidence="1 7">Belongs to the neutral ceramidase family.</text>
</comment>
<feature type="binding site" evidence="6">
    <location>
        <position position="274"/>
    </location>
    <ligand>
        <name>Zn(2+)</name>
        <dbReference type="ChEBI" id="CHEBI:29105"/>
    </ligand>
</feature>
<evidence type="ECO:0000256" key="6">
    <source>
        <dbReference type="PIRSR" id="PIRSR606823-2"/>
    </source>
</evidence>
<comment type="caution">
    <text evidence="11">The sequence shown here is derived from an EMBL/GenBank/DDBJ whole genome shotgun (WGS) entry which is preliminary data.</text>
</comment>
<organism evidence="11 12">
    <name type="scientific">Aquatica leii</name>
    <dbReference type="NCBI Taxonomy" id="1421715"/>
    <lineage>
        <taxon>Eukaryota</taxon>
        <taxon>Metazoa</taxon>
        <taxon>Ecdysozoa</taxon>
        <taxon>Arthropoda</taxon>
        <taxon>Hexapoda</taxon>
        <taxon>Insecta</taxon>
        <taxon>Pterygota</taxon>
        <taxon>Neoptera</taxon>
        <taxon>Endopterygota</taxon>
        <taxon>Coleoptera</taxon>
        <taxon>Polyphaga</taxon>
        <taxon>Elateriformia</taxon>
        <taxon>Elateroidea</taxon>
        <taxon>Lampyridae</taxon>
        <taxon>Luciolinae</taxon>
        <taxon>Aquatica</taxon>
    </lineage>
</organism>
<protein>
    <recommendedName>
        <fullName evidence="3 7">Neutral ceramidase</fullName>
        <ecNumber evidence="2 7">3.5.1.23</ecNumber>
    </recommendedName>
</protein>
<dbReference type="InterPro" id="IPR031331">
    <property type="entry name" value="NEUT/ALK_ceramidase_C"/>
</dbReference>
<dbReference type="Gene3D" id="2.60.40.2300">
    <property type="entry name" value="Neutral/alkaline non-lysosomal ceramidase, C-terminal domain"/>
    <property type="match status" value="1"/>
</dbReference>
<feature type="binding site" evidence="6">
    <location>
        <position position="164"/>
    </location>
    <ligand>
        <name>Zn(2+)</name>
        <dbReference type="ChEBI" id="CHEBI:29105"/>
    </ligand>
</feature>
<dbReference type="GO" id="GO:0005576">
    <property type="term" value="C:extracellular region"/>
    <property type="evidence" value="ECO:0007669"/>
    <property type="project" value="TreeGrafter"/>
</dbReference>
<feature type="domain" description="Neutral/alkaline non-lysosomal ceramidase C-terminal" evidence="10">
    <location>
        <begin position="585"/>
        <end position="709"/>
    </location>
</feature>
<dbReference type="InterPro" id="IPR031329">
    <property type="entry name" value="NEUT/ALK_ceramidase_N"/>
</dbReference>
<dbReference type="Pfam" id="PF04734">
    <property type="entry name" value="Ceramidase_alk"/>
    <property type="match status" value="1"/>
</dbReference>
<dbReference type="GO" id="GO:0046514">
    <property type="term" value="P:ceramide catabolic process"/>
    <property type="evidence" value="ECO:0007669"/>
    <property type="project" value="InterPro"/>
</dbReference>
<accession>A0AAN7PBF8</accession>
<feature type="domain" description="Neutral/alkaline non-lysosomal ceramidase N-terminal" evidence="9">
    <location>
        <begin position="74"/>
        <end position="582"/>
    </location>
</feature>
<sequence length="862" mass="96261">VSEDTIVPPNYVGFVECVGTRSGDVYVDGSLKLKVGDERHIPRCVIQVSTENKCRVPVTNLTNKDLLLEKTSGYRVGVGIGDITGPIVEVNFLGYANPWQIGSGLHLRQYARAYVIEDDPKKFAFVSIDTAMIGYFIKNKVLDHLKTLYGDTYSEQNLILSAIHTHSGPGGYMCDAMYDVATAGLLKETISVIYLGIIKAIVMAHTSLKETKIFISSGILLNANINRSPLAYLLNHESERNEYLYNVDKEMVQLKFIATESNKLIGLINWFPVHPNSMNSTNTLVSSDNVGYASVKLEQHFNQGSLIGKGPFIASFASTNLGDVSPNIKGPYCINTGLPCDDVTSSCNKRSQQCIAFGPGNDMFESTEIIATRLYTTALEILQNNNHTEVTGKIQFGHKFVDMSTQQVNYTLPNGTKITGKGCVAAVGYSFAAGTTDGPGKFNFIQSTTSTNPFWNLIRTLLAAPTANDIQCQNPKPILFNTGRQTFPYQWQPNINSVQIVILGDVILAAVPSEFTTMSGRRLKKTLKNEFLENTGTNVSYVIIAGLSNSYSSYVTTYEEYQMQRYEGASTLYGPHTLAIYEHLFKSLLTSLLKNELFDKGSPSKNYDNKDKWAMSLPIPFDINLINFGTVLVQPKSSYKSGETVTTVFKSSNPRNGDLSEYTLLAVKKFVNSTYWETVATDANWETKYQWKRVGMPENIATITWYINLDVQSAMKPVLEPDLNIENCDNLSEQEILNMPVIFANQNFDNYNEIVIENVGEPSRDLMGAYEESSPVILEVNPDPNSSADKEDEFYVMEIVANLKNQEDERNTTEVNYAHFYTDQLENDYGNSKTSNDPNFGENREEYESIRTNDRRGIIRIH</sequence>
<keyword evidence="6" id="KW-0862">Zinc</keyword>
<feature type="compositionally biased region" description="Polar residues" evidence="8">
    <location>
        <begin position="829"/>
        <end position="838"/>
    </location>
</feature>
<dbReference type="Pfam" id="PF17048">
    <property type="entry name" value="Ceramidse_alk_C"/>
    <property type="match status" value="1"/>
</dbReference>
<dbReference type="GO" id="GO:0042759">
    <property type="term" value="P:long-chain fatty acid biosynthetic process"/>
    <property type="evidence" value="ECO:0007669"/>
    <property type="project" value="TreeGrafter"/>
</dbReference>
<evidence type="ECO:0000256" key="3">
    <source>
        <dbReference type="ARBA" id="ARBA00019235"/>
    </source>
</evidence>
<evidence type="ECO:0000313" key="12">
    <source>
        <dbReference type="Proteomes" id="UP001353858"/>
    </source>
</evidence>
<dbReference type="AlphaFoldDB" id="A0AAN7PBF8"/>
<dbReference type="InterPro" id="IPR006823">
    <property type="entry name" value="Ceramidase_alk"/>
</dbReference>
<keyword evidence="6" id="KW-0479">Metal-binding</keyword>
<dbReference type="GO" id="GO:0017040">
    <property type="term" value="F:N-acylsphingosine amidohydrolase activity"/>
    <property type="evidence" value="ECO:0007669"/>
    <property type="project" value="UniProtKB-UniRule"/>
</dbReference>
<feature type="compositionally biased region" description="Basic and acidic residues" evidence="8">
    <location>
        <begin position="842"/>
        <end position="853"/>
    </location>
</feature>
<dbReference type="PANTHER" id="PTHR12670:SF1">
    <property type="entry name" value="NEUTRAL CERAMIDASE"/>
    <property type="match status" value="1"/>
</dbReference>
<evidence type="ECO:0000256" key="5">
    <source>
        <dbReference type="PIRSR" id="PIRSR606823-1"/>
    </source>
</evidence>
<keyword evidence="7" id="KW-0746">Sphingolipid metabolism</keyword>
<dbReference type="PANTHER" id="PTHR12670">
    <property type="entry name" value="CERAMIDASE"/>
    <property type="match status" value="1"/>
</dbReference>
<gene>
    <name evidence="11" type="ORF">RN001_004503</name>
</gene>
<dbReference type="GO" id="GO:0046872">
    <property type="term" value="F:metal ion binding"/>
    <property type="evidence" value="ECO:0007669"/>
    <property type="project" value="UniProtKB-KW"/>
</dbReference>
<dbReference type="InterPro" id="IPR038445">
    <property type="entry name" value="NCDase_C_sf"/>
</dbReference>
<feature type="active site" description="Nucleophile" evidence="5">
    <location>
        <position position="325"/>
    </location>
</feature>
<feature type="region of interest" description="Disordered" evidence="8">
    <location>
        <begin position="826"/>
        <end position="853"/>
    </location>
</feature>
<comment type="catalytic activity">
    <reaction evidence="7">
        <text>an N-acylsphing-4-enine + H2O = sphing-4-enine + a fatty acid</text>
        <dbReference type="Rhea" id="RHEA:20856"/>
        <dbReference type="ChEBI" id="CHEBI:15377"/>
        <dbReference type="ChEBI" id="CHEBI:28868"/>
        <dbReference type="ChEBI" id="CHEBI:52639"/>
        <dbReference type="ChEBI" id="CHEBI:57756"/>
        <dbReference type="EC" id="3.5.1.23"/>
    </reaction>
</comment>
<evidence type="ECO:0000256" key="4">
    <source>
        <dbReference type="ARBA" id="ARBA00022801"/>
    </source>
</evidence>
<name>A0AAN7PBF8_9COLE</name>
<evidence type="ECO:0000256" key="2">
    <source>
        <dbReference type="ARBA" id="ARBA00011891"/>
    </source>
</evidence>
<keyword evidence="4 7" id="KW-0378">Hydrolase</keyword>
<dbReference type="EC" id="3.5.1.23" evidence="2 7"/>
<evidence type="ECO:0000256" key="1">
    <source>
        <dbReference type="ARBA" id="ARBA00009835"/>
    </source>
</evidence>
<comment type="cofactor">
    <cofactor evidence="6">
        <name>Zn(2+)</name>
        <dbReference type="ChEBI" id="CHEBI:29105"/>
    </cofactor>
    <text evidence="6">Binds 1 zinc ion per subunit.</text>
</comment>
<feature type="binding site" evidence="6">
    <location>
        <position position="514"/>
    </location>
    <ligand>
        <name>Zn(2+)</name>
        <dbReference type="ChEBI" id="CHEBI:29105"/>
    </ligand>
</feature>